<evidence type="ECO:0000313" key="1">
    <source>
        <dbReference type="EMBL" id="RAV97581.1"/>
    </source>
</evidence>
<protein>
    <submittedName>
        <fullName evidence="1">Uncharacterized protein</fullName>
    </submittedName>
</protein>
<proteinExistence type="predicted"/>
<comment type="caution">
    <text evidence="1">The sequence shown here is derived from an EMBL/GenBank/DDBJ whole genome shotgun (WGS) entry which is preliminary data.</text>
</comment>
<reference evidence="1 2" key="1">
    <citation type="submission" date="2018-06" db="EMBL/GenBank/DDBJ databases">
        <title>Chryseolinea flavus sp. nov., a member of the phylum Bacteroidetes isolated from soil.</title>
        <authorList>
            <person name="Li Y."/>
            <person name="Wang J."/>
        </authorList>
    </citation>
    <scope>NUCLEOTIDE SEQUENCE [LARGE SCALE GENOMIC DNA]</scope>
    <source>
        <strain evidence="1 2">SDU1-6</strain>
    </source>
</reference>
<accession>A0A364XT92</accession>
<dbReference type="EMBL" id="QMFY01000039">
    <property type="protein sequence ID" value="RAV97581.1"/>
    <property type="molecule type" value="Genomic_DNA"/>
</dbReference>
<evidence type="ECO:0000313" key="2">
    <source>
        <dbReference type="Proteomes" id="UP000251889"/>
    </source>
</evidence>
<sequence>GRTYPWQVAPQQSLASVLVQQHKIQISKLYLQPVQIHSHFQFTLYAGGDTNQFIYTTLNHIAVTFCKLILGDLVVMLVTFCQ</sequence>
<organism evidence="1 2">
    <name type="scientific">Pseudochryseolinea flava</name>
    <dbReference type="NCBI Taxonomy" id="2059302"/>
    <lineage>
        <taxon>Bacteria</taxon>
        <taxon>Pseudomonadati</taxon>
        <taxon>Bacteroidota</taxon>
        <taxon>Cytophagia</taxon>
        <taxon>Cytophagales</taxon>
        <taxon>Fulvivirgaceae</taxon>
        <taxon>Pseudochryseolinea</taxon>
    </lineage>
</organism>
<dbReference type="AlphaFoldDB" id="A0A364XT92"/>
<dbReference type="Proteomes" id="UP000251889">
    <property type="component" value="Unassembled WGS sequence"/>
</dbReference>
<keyword evidence="2" id="KW-1185">Reference proteome</keyword>
<dbReference type="RefSeq" id="WP_221409809.1">
    <property type="nucleotide sequence ID" value="NZ_QMFY01000039.1"/>
</dbReference>
<name>A0A364XT92_9BACT</name>
<feature type="non-terminal residue" evidence="1">
    <location>
        <position position="1"/>
    </location>
</feature>
<gene>
    <name evidence="1" type="ORF">DQQ10_27635</name>
</gene>